<evidence type="ECO:0000256" key="1">
    <source>
        <dbReference type="SAM" id="MobiDB-lite"/>
    </source>
</evidence>
<keyword evidence="2" id="KW-0812">Transmembrane</keyword>
<name>A0A0D2PAJ8_HYPSF</name>
<keyword evidence="2" id="KW-1133">Transmembrane helix</keyword>
<feature type="transmembrane region" description="Helical" evidence="2">
    <location>
        <begin position="12"/>
        <end position="36"/>
    </location>
</feature>
<dbReference type="EMBL" id="KN817522">
    <property type="protein sequence ID" value="KJA27934.1"/>
    <property type="molecule type" value="Genomic_DNA"/>
</dbReference>
<evidence type="ECO:0000313" key="3">
    <source>
        <dbReference type="EMBL" id="KJA27934.1"/>
    </source>
</evidence>
<keyword evidence="2" id="KW-0472">Membrane</keyword>
<keyword evidence="4" id="KW-1185">Reference proteome</keyword>
<dbReference type="AlphaFoldDB" id="A0A0D2PAJ8"/>
<organism evidence="3 4">
    <name type="scientific">Hypholoma sublateritium (strain FD-334 SS-4)</name>
    <dbReference type="NCBI Taxonomy" id="945553"/>
    <lineage>
        <taxon>Eukaryota</taxon>
        <taxon>Fungi</taxon>
        <taxon>Dikarya</taxon>
        <taxon>Basidiomycota</taxon>
        <taxon>Agaricomycotina</taxon>
        <taxon>Agaricomycetes</taxon>
        <taxon>Agaricomycetidae</taxon>
        <taxon>Agaricales</taxon>
        <taxon>Agaricineae</taxon>
        <taxon>Strophariaceae</taxon>
        <taxon>Hypholoma</taxon>
    </lineage>
</organism>
<feature type="compositionally biased region" description="Polar residues" evidence="1">
    <location>
        <begin position="84"/>
        <end position="93"/>
    </location>
</feature>
<accession>A0A0D2PAJ8</accession>
<sequence length="356" mass="38064">MPPLKKRRGLAGSIVSTAVNAALIGTAVGLTVYRLWRDRGKEARIEGAEHQVSQLPDPATQPPPPPYEETDWKPLAQPAAIQVASRSPATPRSATRKRRPAPVVAKRPIAYQSTRRSRHTPVTSPAPIQPEFDFGHDDAEDDRIQSVVEDKMDWIGDKLSMLIEQGKRALNTEVVVMSDAKEDEVDDGSGAWEEEEDEDDRLGRQQGRSGSRPSSRAGSIHSGSIKRGKQPRNMAPPLSSGAGLGLYGVNASSTSSLAAAPRRAGNAGGYPTYAPSAPSTSTTYASASPSFAPSSLPRTFLSASPGRAHVRGLSYESALPASFTAGQEDPAEWESPAVRESMERARARLLARRAGA</sequence>
<evidence type="ECO:0000313" key="4">
    <source>
        <dbReference type="Proteomes" id="UP000054270"/>
    </source>
</evidence>
<protein>
    <submittedName>
        <fullName evidence="3">Uncharacterized protein</fullName>
    </submittedName>
</protein>
<dbReference type="OMA" id="QMDWIGD"/>
<gene>
    <name evidence="3" type="ORF">HYPSUDRAFT_62330</name>
</gene>
<dbReference type="OrthoDB" id="2507743at2759"/>
<proteinExistence type="predicted"/>
<feature type="region of interest" description="Disordered" evidence="1">
    <location>
        <begin position="45"/>
        <end position="138"/>
    </location>
</feature>
<feature type="compositionally biased region" description="Low complexity" evidence="1">
    <location>
        <begin position="258"/>
        <end position="295"/>
    </location>
</feature>
<dbReference type="STRING" id="945553.A0A0D2PAJ8"/>
<feature type="region of interest" description="Disordered" evidence="1">
    <location>
        <begin position="175"/>
        <end position="295"/>
    </location>
</feature>
<dbReference type="Proteomes" id="UP000054270">
    <property type="component" value="Unassembled WGS sequence"/>
</dbReference>
<feature type="compositionally biased region" description="Acidic residues" evidence="1">
    <location>
        <begin position="181"/>
        <end position="200"/>
    </location>
</feature>
<reference evidence="4" key="1">
    <citation type="submission" date="2014-04" db="EMBL/GenBank/DDBJ databases">
        <title>Evolutionary Origins and Diversification of the Mycorrhizal Mutualists.</title>
        <authorList>
            <consortium name="DOE Joint Genome Institute"/>
            <consortium name="Mycorrhizal Genomics Consortium"/>
            <person name="Kohler A."/>
            <person name="Kuo A."/>
            <person name="Nagy L.G."/>
            <person name="Floudas D."/>
            <person name="Copeland A."/>
            <person name="Barry K.W."/>
            <person name="Cichocki N."/>
            <person name="Veneault-Fourrey C."/>
            <person name="LaButti K."/>
            <person name="Lindquist E.A."/>
            <person name="Lipzen A."/>
            <person name="Lundell T."/>
            <person name="Morin E."/>
            <person name="Murat C."/>
            <person name="Riley R."/>
            <person name="Ohm R."/>
            <person name="Sun H."/>
            <person name="Tunlid A."/>
            <person name="Henrissat B."/>
            <person name="Grigoriev I.V."/>
            <person name="Hibbett D.S."/>
            <person name="Martin F."/>
        </authorList>
    </citation>
    <scope>NUCLEOTIDE SEQUENCE [LARGE SCALE GENOMIC DNA]</scope>
    <source>
        <strain evidence="4">FD-334 SS-4</strain>
    </source>
</reference>
<feature type="compositionally biased region" description="Low complexity" evidence="1">
    <location>
        <begin position="204"/>
        <end position="219"/>
    </location>
</feature>
<evidence type="ECO:0000256" key="2">
    <source>
        <dbReference type="SAM" id="Phobius"/>
    </source>
</evidence>